<name>A0ABR5YBX2_9SPHN</name>
<feature type="region of interest" description="Disordered" evidence="1">
    <location>
        <begin position="1"/>
        <end position="34"/>
    </location>
</feature>
<evidence type="ECO:0000313" key="2">
    <source>
        <dbReference type="EMBL" id="KZE13273.1"/>
    </source>
</evidence>
<protein>
    <submittedName>
        <fullName evidence="2">Uncharacterized protein</fullName>
    </submittedName>
</protein>
<accession>A0ABR5YBX2</accession>
<proteinExistence type="predicted"/>
<gene>
    <name evidence="2" type="ORF">AVT10_03635</name>
</gene>
<sequence length="109" mass="11818">MLLSSVASEAAAQDRADPEAQDVAVPSPTPAPGIVARSVVGQAGQRQNRDQVEQDTGIAPMARIANRIQNRAQTRIRNRIDRYYDPQANAASPFVVAGEQARVAGRRRR</sequence>
<evidence type="ECO:0000256" key="1">
    <source>
        <dbReference type="SAM" id="MobiDB-lite"/>
    </source>
</evidence>
<keyword evidence="3" id="KW-1185">Reference proteome</keyword>
<dbReference type="Proteomes" id="UP000076609">
    <property type="component" value="Unassembled WGS sequence"/>
</dbReference>
<evidence type="ECO:0000313" key="3">
    <source>
        <dbReference type="Proteomes" id="UP000076609"/>
    </source>
</evidence>
<comment type="caution">
    <text evidence="2">The sequence shown here is derived from an EMBL/GenBank/DDBJ whole genome shotgun (WGS) entry which is preliminary data.</text>
</comment>
<reference evidence="3" key="1">
    <citation type="submission" date="2016-01" db="EMBL/GenBank/DDBJ databases">
        <title>Draft genome of Chromobacterium sp. F49.</title>
        <authorList>
            <person name="Hong K.W."/>
        </authorList>
    </citation>
    <scope>NUCLEOTIDE SEQUENCE [LARGE SCALE GENOMIC DNA]</scope>
    <source>
        <strain evidence="3">CN3</strain>
    </source>
</reference>
<organism evidence="2 3">
    <name type="scientific">Sphingomonas hankookensis</name>
    <dbReference type="NCBI Taxonomy" id="563996"/>
    <lineage>
        <taxon>Bacteria</taxon>
        <taxon>Pseudomonadati</taxon>
        <taxon>Pseudomonadota</taxon>
        <taxon>Alphaproteobacteria</taxon>
        <taxon>Sphingomonadales</taxon>
        <taxon>Sphingomonadaceae</taxon>
        <taxon>Sphingomonas</taxon>
    </lineage>
</organism>
<dbReference type="EMBL" id="LQQO01000023">
    <property type="protein sequence ID" value="KZE13273.1"/>
    <property type="molecule type" value="Genomic_DNA"/>
</dbReference>